<organism evidence="2 3">
    <name type="scientific">Collybia nuda</name>
    <dbReference type="NCBI Taxonomy" id="64659"/>
    <lineage>
        <taxon>Eukaryota</taxon>
        <taxon>Fungi</taxon>
        <taxon>Dikarya</taxon>
        <taxon>Basidiomycota</taxon>
        <taxon>Agaricomycotina</taxon>
        <taxon>Agaricomycetes</taxon>
        <taxon>Agaricomycetidae</taxon>
        <taxon>Agaricales</taxon>
        <taxon>Tricholomatineae</taxon>
        <taxon>Clitocybaceae</taxon>
        <taxon>Collybia</taxon>
    </lineage>
</organism>
<keyword evidence="3" id="KW-1185">Reference proteome</keyword>
<dbReference type="AlphaFoldDB" id="A0A9P5Y6Z0"/>
<dbReference type="OrthoDB" id="2591431at2759"/>
<protein>
    <submittedName>
        <fullName evidence="2">Uncharacterized protein</fullName>
    </submittedName>
</protein>
<proteinExistence type="predicted"/>
<dbReference type="Proteomes" id="UP000807353">
    <property type="component" value="Unassembled WGS sequence"/>
</dbReference>
<evidence type="ECO:0000256" key="1">
    <source>
        <dbReference type="SAM" id="MobiDB-lite"/>
    </source>
</evidence>
<comment type="caution">
    <text evidence="2">The sequence shown here is derived from an EMBL/GenBank/DDBJ whole genome shotgun (WGS) entry which is preliminary data.</text>
</comment>
<accession>A0A9P5Y6Z0</accession>
<reference evidence="2" key="1">
    <citation type="submission" date="2020-11" db="EMBL/GenBank/DDBJ databases">
        <authorList>
            <consortium name="DOE Joint Genome Institute"/>
            <person name="Ahrendt S."/>
            <person name="Riley R."/>
            <person name="Andreopoulos W."/>
            <person name="Labutti K."/>
            <person name="Pangilinan J."/>
            <person name="Ruiz-Duenas F.J."/>
            <person name="Barrasa J.M."/>
            <person name="Sanchez-Garcia M."/>
            <person name="Camarero S."/>
            <person name="Miyauchi S."/>
            <person name="Serrano A."/>
            <person name="Linde D."/>
            <person name="Babiker R."/>
            <person name="Drula E."/>
            <person name="Ayuso-Fernandez I."/>
            <person name="Pacheco R."/>
            <person name="Padilla G."/>
            <person name="Ferreira P."/>
            <person name="Barriuso J."/>
            <person name="Kellner H."/>
            <person name="Castanera R."/>
            <person name="Alfaro M."/>
            <person name="Ramirez L."/>
            <person name="Pisabarro A.G."/>
            <person name="Kuo A."/>
            <person name="Tritt A."/>
            <person name="Lipzen A."/>
            <person name="He G."/>
            <person name="Yan M."/>
            <person name="Ng V."/>
            <person name="Cullen D."/>
            <person name="Martin F."/>
            <person name="Rosso M.-N."/>
            <person name="Henrissat B."/>
            <person name="Hibbett D."/>
            <person name="Martinez A.T."/>
            <person name="Grigoriev I.V."/>
        </authorList>
    </citation>
    <scope>NUCLEOTIDE SEQUENCE</scope>
    <source>
        <strain evidence="2">CBS 247.69</strain>
    </source>
</reference>
<evidence type="ECO:0000313" key="2">
    <source>
        <dbReference type="EMBL" id="KAF9463834.1"/>
    </source>
</evidence>
<name>A0A9P5Y6Z0_9AGAR</name>
<feature type="region of interest" description="Disordered" evidence="1">
    <location>
        <begin position="139"/>
        <end position="176"/>
    </location>
</feature>
<gene>
    <name evidence="2" type="ORF">BDZ94DRAFT_1257555</name>
</gene>
<evidence type="ECO:0000313" key="3">
    <source>
        <dbReference type="Proteomes" id="UP000807353"/>
    </source>
</evidence>
<dbReference type="EMBL" id="MU150258">
    <property type="protein sequence ID" value="KAF9463834.1"/>
    <property type="molecule type" value="Genomic_DNA"/>
</dbReference>
<sequence length="210" mass="21511">MSKDTKFLLTMSDATGYGTGGTTDVLVTGASVGGVCNTQDPGVDFPFQLNLALQQCRPYVFSGYADAQQPVTIVATVPGGTSIILTPPFGPTSFSWDANVVHGTLMLFMMFDAQGRTGGCSDIKAVGITDDVTCLNGNSPSSTTTIATPTSTFTSSTGTSATTPTPSAAPSSGEPTKGTSIAAIAGTVIGALVYNTLDSLIWTYVFPIDH</sequence>